<accession>A0A517Y3J4</accession>
<dbReference type="Proteomes" id="UP000319576">
    <property type="component" value="Chromosome"/>
</dbReference>
<dbReference type="KEGG" id="uli:ETAA1_62960"/>
<feature type="compositionally biased region" description="Low complexity" evidence="1">
    <location>
        <begin position="143"/>
        <end position="153"/>
    </location>
</feature>
<organism evidence="2 3">
    <name type="scientific">Urbifossiella limnaea</name>
    <dbReference type="NCBI Taxonomy" id="2528023"/>
    <lineage>
        <taxon>Bacteria</taxon>
        <taxon>Pseudomonadati</taxon>
        <taxon>Planctomycetota</taxon>
        <taxon>Planctomycetia</taxon>
        <taxon>Gemmatales</taxon>
        <taxon>Gemmataceae</taxon>
        <taxon>Urbifossiella</taxon>
    </lineage>
</organism>
<gene>
    <name evidence="2" type="ORF">ETAA1_62960</name>
</gene>
<feature type="compositionally biased region" description="Basic and acidic residues" evidence="1">
    <location>
        <begin position="51"/>
        <end position="62"/>
    </location>
</feature>
<proteinExistence type="predicted"/>
<dbReference type="EMBL" id="CP036273">
    <property type="protein sequence ID" value="QDU24282.1"/>
    <property type="molecule type" value="Genomic_DNA"/>
</dbReference>
<protein>
    <submittedName>
        <fullName evidence="2">Uncharacterized protein</fullName>
    </submittedName>
</protein>
<sequence length="251" mass="26456">MAFLFLVVAVLVISVVVGVIAQFLNKLNEAAAQPAARPNGPRPPAGGAPAKDMDRFLAEIDRLRRKAAAEAAGEQPPPKPAAAPRPAPVTPAGVRPQDAGRGRDPDREREQKRERYQEREQERNQDRSQDRPKARPADRAKARPAARTEPAPAKSRRIEQPGAPLATPVAPGTLSPGRVEELPVAPVVSGPASATGAAAATRVTRIAERPRPVAKTDFAKNLTALLGSGQGAAAAVVLGEIFGPPKSRRRG</sequence>
<reference evidence="2 3" key="1">
    <citation type="submission" date="2019-02" db="EMBL/GenBank/DDBJ databases">
        <title>Deep-cultivation of Planctomycetes and their phenomic and genomic characterization uncovers novel biology.</title>
        <authorList>
            <person name="Wiegand S."/>
            <person name="Jogler M."/>
            <person name="Boedeker C."/>
            <person name="Pinto D."/>
            <person name="Vollmers J."/>
            <person name="Rivas-Marin E."/>
            <person name="Kohn T."/>
            <person name="Peeters S.H."/>
            <person name="Heuer A."/>
            <person name="Rast P."/>
            <person name="Oberbeckmann S."/>
            <person name="Bunk B."/>
            <person name="Jeske O."/>
            <person name="Meyerdierks A."/>
            <person name="Storesund J.E."/>
            <person name="Kallscheuer N."/>
            <person name="Luecker S."/>
            <person name="Lage O.M."/>
            <person name="Pohl T."/>
            <person name="Merkel B.J."/>
            <person name="Hornburger P."/>
            <person name="Mueller R.-W."/>
            <person name="Bruemmer F."/>
            <person name="Labrenz M."/>
            <person name="Spormann A.M."/>
            <person name="Op den Camp H."/>
            <person name="Overmann J."/>
            <person name="Amann R."/>
            <person name="Jetten M.S.M."/>
            <person name="Mascher T."/>
            <person name="Medema M.H."/>
            <person name="Devos D.P."/>
            <person name="Kaster A.-K."/>
            <person name="Ovreas L."/>
            <person name="Rohde M."/>
            <person name="Galperin M.Y."/>
            <person name="Jogler C."/>
        </authorList>
    </citation>
    <scope>NUCLEOTIDE SEQUENCE [LARGE SCALE GENOMIC DNA]</scope>
    <source>
        <strain evidence="2 3">ETA_A1</strain>
    </source>
</reference>
<dbReference type="AlphaFoldDB" id="A0A517Y3J4"/>
<name>A0A517Y3J4_9BACT</name>
<evidence type="ECO:0000256" key="1">
    <source>
        <dbReference type="SAM" id="MobiDB-lite"/>
    </source>
</evidence>
<feature type="region of interest" description="Disordered" evidence="1">
    <location>
        <begin position="31"/>
        <end position="177"/>
    </location>
</feature>
<keyword evidence="3" id="KW-1185">Reference proteome</keyword>
<dbReference type="RefSeq" id="WP_145244448.1">
    <property type="nucleotide sequence ID" value="NZ_CP036273.1"/>
</dbReference>
<evidence type="ECO:0000313" key="2">
    <source>
        <dbReference type="EMBL" id="QDU24282.1"/>
    </source>
</evidence>
<evidence type="ECO:0000313" key="3">
    <source>
        <dbReference type="Proteomes" id="UP000319576"/>
    </source>
</evidence>
<feature type="compositionally biased region" description="Pro residues" evidence="1">
    <location>
        <begin position="75"/>
        <end position="89"/>
    </location>
</feature>
<feature type="compositionally biased region" description="Basic and acidic residues" evidence="1">
    <location>
        <begin position="98"/>
        <end position="141"/>
    </location>
</feature>